<accession>A0A4W5L3L9</accession>
<proteinExistence type="predicted"/>
<feature type="signal peptide" evidence="1">
    <location>
        <begin position="1"/>
        <end position="21"/>
    </location>
</feature>
<dbReference type="AlphaFoldDB" id="A0A4W5L3L9"/>
<dbReference type="STRING" id="62062.ENSHHUP00000018320"/>
<organism evidence="2 3">
    <name type="scientific">Hucho hucho</name>
    <name type="common">huchen</name>
    <dbReference type="NCBI Taxonomy" id="62062"/>
    <lineage>
        <taxon>Eukaryota</taxon>
        <taxon>Metazoa</taxon>
        <taxon>Chordata</taxon>
        <taxon>Craniata</taxon>
        <taxon>Vertebrata</taxon>
        <taxon>Euteleostomi</taxon>
        <taxon>Actinopterygii</taxon>
        <taxon>Neopterygii</taxon>
        <taxon>Teleostei</taxon>
        <taxon>Protacanthopterygii</taxon>
        <taxon>Salmoniformes</taxon>
        <taxon>Salmonidae</taxon>
        <taxon>Salmoninae</taxon>
        <taxon>Hucho</taxon>
    </lineage>
</organism>
<sequence length="73" mass="8387">MVGMRDVVCLLVPALVLFSTSMQVEVKGGKEGEKAGNFMEDKQWLSTISQYSRKIKHWNRFRDVSCGKPLRLR</sequence>
<reference evidence="2" key="2">
    <citation type="submission" date="2025-08" db="UniProtKB">
        <authorList>
            <consortium name="Ensembl"/>
        </authorList>
    </citation>
    <scope>IDENTIFICATION</scope>
</reference>
<dbReference type="GeneTree" id="ENSGT00940000175718"/>
<evidence type="ECO:0000313" key="3">
    <source>
        <dbReference type="Proteomes" id="UP000314982"/>
    </source>
</evidence>
<evidence type="ECO:0000256" key="1">
    <source>
        <dbReference type="SAM" id="SignalP"/>
    </source>
</evidence>
<reference evidence="2" key="3">
    <citation type="submission" date="2025-09" db="UniProtKB">
        <authorList>
            <consortium name="Ensembl"/>
        </authorList>
    </citation>
    <scope>IDENTIFICATION</scope>
</reference>
<reference evidence="3" key="1">
    <citation type="submission" date="2018-06" db="EMBL/GenBank/DDBJ databases">
        <title>Genome assembly of Danube salmon.</title>
        <authorList>
            <person name="Macqueen D.J."/>
            <person name="Gundappa M.K."/>
        </authorList>
    </citation>
    <scope>NUCLEOTIDE SEQUENCE [LARGE SCALE GENOMIC DNA]</scope>
</reference>
<feature type="chain" id="PRO_5021353293" evidence="1">
    <location>
        <begin position="22"/>
        <end position="73"/>
    </location>
</feature>
<evidence type="ECO:0000313" key="2">
    <source>
        <dbReference type="Ensembl" id="ENSHHUP00000018320.1"/>
    </source>
</evidence>
<dbReference type="Proteomes" id="UP000314982">
    <property type="component" value="Unassembled WGS sequence"/>
</dbReference>
<dbReference type="Ensembl" id="ENSHHUT00000018979.1">
    <property type="protein sequence ID" value="ENSHHUP00000018320.1"/>
    <property type="gene ID" value="ENSHHUG00000011425.1"/>
</dbReference>
<keyword evidence="1" id="KW-0732">Signal</keyword>
<keyword evidence="3" id="KW-1185">Reference proteome</keyword>
<name>A0A4W5L3L9_9TELE</name>
<protein>
    <submittedName>
        <fullName evidence="2">Uncharacterized protein</fullName>
    </submittedName>
</protein>